<keyword evidence="3" id="KW-1185">Reference proteome</keyword>
<dbReference type="EMBL" id="JAFBBO010000001">
    <property type="protein sequence ID" value="MBM7479371.1"/>
    <property type="molecule type" value="Genomic_DNA"/>
</dbReference>
<keyword evidence="1" id="KW-0472">Membrane</keyword>
<evidence type="ECO:0000313" key="2">
    <source>
        <dbReference type="EMBL" id="MBM7479371.1"/>
    </source>
</evidence>
<evidence type="ECO:0000313" key="3">
    <source>
        <dbReference type="Proteomes" id="UP000698059"/>
    </source>
</evidence>
<proteinExistence type="predicted"/>
<reference evidence="2 3" key="1">
    <citation type="submission" date="2021-01" db="EMBL/GenBank/DDBJ databases">
        <title>Sequencing the genomes of 1000 actinobacteria strains.</title>
        <authorList>
            <person name="Klenk H.-P."/>
        </authorList>
    </citation>
    <scope>NUCLEOTIDE SEQUENCE [LARGE SCALE GENOMIC DNA]</scope>
    <source>
        <strain evidence="2 3">DSM 46000</strain>
    </source>
</reference>
<gene>
    <name evidence="2" type="ORF">JOD49_002291</name>
</gene>
<dbReference type="Proteomes" id="UP000698059">
    <property type="component" value="Unassembled WGS sequence"/>
</dbReference>
<keyword evidence="1" id="KW-0812">Transmembrane</keyword>
<feature type="transmembrane region" description="Helical" evidence="1">
    <location>
        <begin position="26"/>
        <end position="50"/>
    </location>
</feature>
<protein>
    <submittedName>
        <fullName evidence="2">Uncharacterized protein</fullName>
    </submittedName>
</protein>
<dbReference type="RefSeq" id="WP_205307311.1">
    <property type="nucleotide sequence ID" value="NZ_BAAAVF010000004.1"/>
</dbReference>
<name>A0ABS2LG23_9CELL</name>
<accession>A0ABS2LG23</accession>
<comment type="caution">
    <text evidence="2">The sequence shown here is derived from an EMBL/GenBank/DDBJ whole genome shotgun (WGS) entry which is preliminary data.</text>
</comment>
<sequence length="199" mass="20448">MTSHPGPMPPPSPSEVAHRRRGHGPVWAWALGASGVALVGACVWGVVTVLGPYLSHDPLELIDSPPVTEALEAPCAAVQAAAANLDPTAPAPERAAQLTGVVTAIDDLAASVAALPADLVDGDRPTRYWVVDWTTLGTRLTDYSAALVSGASVELDTPLTQDGYTVVTRMDVAAPLGCEVPAVLVALDPTPPPAPSTER</sequence>
<evidence type="ECO:0000256" key="1">
    <source>
        <dbReference type="SAM" id="Phobius"/>
    </source>
</evidence>
<organism evidence="2 3">
    <name type="scientific">Oerskovia jenensis</name>
    <dbReference type="NCBI Taxonomy" id="162169"/>
    <lineage>
        <taxon>Bacteria</taxon>
        <taxon>Bacillati</taxon>
        <taxon>Actinomycetota</taxon>
        <taxon>Actinomycetes</taxon>
        <taxon>Micrococcales</taxon>
        <taxon>Cellulomonadaceae</taxon>
        <taxon>Oerskovia</taxon>
    </lineage>
</organism>
<keyword evidence="1" id="KW-1133">Transmembrane helix</keyword>